<feature type="compositionally biased region" description="Acidic residues" evidence="10">
    <location>
        <begin position="131"/>
        <end position="146"/>
    </location>
</feature>
<dbReference type="STRING" id="1328760.A0A165IPS8"/>
<proteinExistence type="inferred from homology"/>
<dbReference type="AlphaFoldDB" id="A0A165IPS8"/>
<dbReference type="GO" id="GO:0006364">
    <property type="term" value="P:rRNA processing"/>
    <property type="evidence" value="ECO:0007669"/>
    <property type="project" value="UniProtKB-KW"/>
</dbReference>
<feature type="compositionally biased region" description="Low complexity" evidence="10">
    <location>
        <begin position="71"/>
        <end position="83"/>
    </location>
</feature>
<evidence type="ECO:0000256" key="4">
    <source>
        <dbReference type="ARBA" id="ARBA00022517"/>
    </source>
</evidence>
<dbReference type="Pfam" id="PF04410">
    <property type="entry name" value="Gar1"/>
    <property type="match status" value="1"/>
</dbReference>
<name>A0A165IPS8_XYLHT</name>
<keyword evidence="6" id="KW-0597">Phosphoprotein</keyword>
<feature type="region of interest" description="Disordered" evidence="10">
    <location>
        <begin position="162"/>
        <end position="191"/>
    </location>
</feature>
<dbReference type="FunFam" id="2.40.10.230:FF:000002">
    <property type="entry name" value="H/ACA ribonucleoprotein complex non-core subunit NAF1"/>
    <property type="match status" value="1"/>
</dbReference>
<feature type="region of interest" description="Disordered" evidence="10">
    <location>
        <begin position="332"/>
        <end position="368"/>
    </location>
</feature>
<dbReference type="InterPro" id="IPR040309">
    <property type="entry name" value="Naf1"/>
</dbReference>
<evidence type="ECO:0000256" key="3">
    <source>
        <dbReference type="ARBA" id="ARBA00021438"/>
    </source>
</evidence>
<dbReference type="GO" id="GO:0003723">
    <property type="term" value="F:RNA binding"/>
    <property type="evidence" value="ECO:0007669"/>
    <property type="project" value="UniProtKB-KW"/>
</dbReference>
<dbReference type="GO" id="GO:0005634">
    <property type="term" value="C:nucleus"/>
    <property type="evidence" value="ECO:0007669"/>
    <property type="project" value="UniProtKB-SubCell"/>
</dbReference>
<feature type="compositionally biased region" description="Polar residues" evidence="10">
    <location>
        <begin position="544"/>
        <end position="563"/>
    </location>
</feature>
<dbReference type="SUPFAM" id="SSF50447">
    <property type="entry name" value="Translation proteins"/>
    <property type="match status" value="1"/>
</dbReference>
<feature type="region of interest" description="Disordered" evidence="10">
    <location>
        <begin position="393"/>
        <end position="454"/>
    </location>
</feature>
<accession>A0A165IPS8</accession>
<evidence type="ECO:0000313" key="11">
    <source>
        <dbReference type="EMBL" id="KZF25206.1"/>
    </source>
</evidence>
<comment type="similarity">
    <text evidence="2">Belongs to the NAF1 family.</text>
</comment>
<feature type="compositionally biased region" description="Basic and acidic residues" evidence="10">
    <location>
        <begin position="1"/>
        <end position="12"/>
    </location>
</feature>
<keyword evidence="5" id="KW-0698">rRNA processing</keyword>
<feature type="compositionally biased region" description="Basic and acidic residues" evidence="10">
    <location>
        <begin position="97"/>
        <end position="120"/>
    </location>
</feature>
<dbReference type="InterPro" id="IPR007504">
    <property type="entry name" value="H/ACA_rnp_Gar1/Naf1"/>
</dbReference>
<dbReference type="EMBL" id="KV407455">
    <property type="protein sequence ID" value="KZF25206.1"/>
    <property type="molecule type" value="Genomic_DNA"/>
</dbReference>
<evidence type="ECO:0000256" key="2">
    <source>
        <dbReference type="ARBA" id="ARBA00009801"/>
    </source>
</evidence>
<evidence type="ECO:0000256" key="9">
    <source>
        <dbReference type="ARBA" id="ARBA00076743"/>
    </source>
</evidence>
<dbReference type="Proteomes" id="UP000076632">
    <property type="component" value="Unassembled WGS sequence"/>
</dbReference>
<sequence>MFGKMEQAEVSKESTVASHSLQGKQVEGSQSLLRLDGVMETDSATPPGGTLDAGPVNAPPAVPVDMGPRGPATTAATPSQQQQLSDQGTSSQPGLKLDPEFLRAAEMNRGDKDAEWRFDSSDAESSSSDSSSDESSEEESDDEEYELLDPEEQARILMQDAVSDDEGHGKASKGNSSGGRLRTKNEQPDEEVIRPDIDLTKDVNVPELGAVEHVVENLILIKAKISGEYQVLESGSVVCLEDRKIIGVIADTLGRVEQPLYSVRFRNADDIRELGISTGTRVFYVERHSSFVFTQPLKALKGSDASNLHDEEIGEEEVEFSDDEAEAEYKKRLKQERQARKASKSGPGITAPNRGLKALPQRADLDKEDELYTPLARPSNLHEMMAGGEAPVEGHATVDVPGYARPARGSKDSMHRDRRSSGRRQGNFRNRGPSAEDQRMSNRAMPANSAVSSTDRFGGATPMIPSAGFGQYAPLQQAPVPFQHFYPPQPFVWPQGYGAAANPFFAGPNMLHQPMPNSGASLQPGAFVNPAFFFNQQSGFDPTVTASPSQVAPGNSGSFSSVQHPPHNVRTPADTANTVTNESDSDAAFRAAQEKLNILRSLSQNPAS</sequence>
<dbReference type="PANTHER" id="PTHR31633:SF1">
    <property type="entry name" value="H_ACA RIBONUCLEOPROTEIN COMPLEX NON-CORE SUBUNIT NAF1"/>
    <property type="match status" value="1"/>
</dbReference>
<feature type="region of interest" description="Disordered" evidence="10">
    <location>
        <begin position="1"/>
        <end position="146"/>
    </location>
</feature>
<dbReference type="GO" id="GO:0000493">
    <property type="term" value="P:box H/ACA snoRNP assembly"/>
    <property type="evidence" value="ECO:0007669"/>
    <property type="project" value="InterPro"/>
</dbReference>
<evidence type="ECO:0000256" key="7">
    <source>
        <dbReference type="ARBA" id="ARBA00022884"/>
    </source>
</evidence>
<dbReference type="InterPro" id="IPR009000">
    <property type="entry name" value="Transl_B-barrel_sf"/>
</dbReference>
<keyword evidence="4" id="KW-0690">Ribosome biogenesis</keyword>
<evidence type="ECO:0000256" key="10">
    <source>
        <dbReference type="SAM" id="MobiDB-lite"/>
    </source>
</evidence>
<keyword evidence="12" id="KW-1185">Reference proteome</keyword>
<evidence type="ECO:0000256" key="5">
    <source>
        <dbReference type="ARBA" id="ARBA00022552"/>
    </source>
</evidence>
<protein>
    <recommendedName>
        <fullName evidence="3">H/ACA ribonucleoprotein complex non-core subunit NAF1</fullName>
    </recommendedName>
    <alternativeName>
        <fullName evidence="9">Nuclear assembly factor 1</fullName>
    </alternativeName>
</protein>
<evidence type="ECO:0000313" key="12">
    <source>
        <dbReference type="Proteomes" id="UP000076632"/>
    </source>
</evidence>
<feature type="compositionally biased region" description="Polar residues" evidence="10">
    <location>
        <begin position="84"/>
        <end position="93"/>
    </location>
</feature>
<dbReference type="GO" id="GO:0005732">
    <property type="term" value="C:sno(s)RNA-containing ribonucleoprotein complex"/>
    <property type="evidence" value="ECO:0007669"/>
    <property type="project" value="InterPro"/>
</dbReference>
<dbReference type="OMA" id="AHEITVP"/>
<feature type="compositionally biased region" description="Polar residues" evidence="10">
    <location>
        <begin position="13"/>
        <end position="32"/>
    </location>
</feature>
<gene>
    <name evidence="11" type="ORF">L228DRAFT_63924</name>
</gene>
<reference evidence="11 12" key="1">
    <citation type="journal article" date="2016" name="Fungal Biol.">
        <title>The genome of Xylona heveae provides a window into fungal endophytism.</title>
        <authorList>
            <person name="Gazis R."/>
            <person name="Kuo A."/>
            <person name="Riley R."/>
            <person name="LaButti K."/>
            <person name="Lipzen A."/>
            <person name="Lin J."/>
            <person name="Amirebrahimi M."/>
            <person name="Hesse C.N."/>
            <person name="Spatafora J.W."/>
            <person name="Henrissat B."/>
            <person name="Hainaut M."/>
            <person name="Grigoriev I.V."/>
            <person name="Hibbett D.S."/>
        </authorList>
    </citation>
    <scope>NUCLEOTIDE SEQUENCE [LARGE SCALE GENOMIC DNA]</scope>
    <source>
        <strain evidence="11 12">TC161</strain>
    </source>
</reference>
<organism evidence="11 12">
    <name type="scientific">Xylona heveae (strain CBS 132557 / TC161)</name>
    <dbReference type="NCBI Taxonomy" id="1328760"/>
    <lineage>
        <taxon>Eukaryota</taxon>
        <taxon>Fungi</taxon>
        <taxon>Dikarya</taxon>
        <taxon>Ascomycota</taxon>
        <taxon>Pezizomycotina</taxon>
        <taxon>Xylonomycetes</taxon>
        <taxon>Xylonales</taxon>
        <taxon>Xylonaceae</taxon>
        <taxon>Xylona</taxon>
    </lineage>
</organism>
<dbReference type="RefSeq" id="XP_018190761.1">
    <property type="nucleotide sequence ID" value="XM_018336792.1"/>
</dbReference>
<feature type="region of interest" description="Disordered" evidence="10">
    <location>
        <begin position="544"/>
        <end position="585"/>
    </location>
</feature>
<keyword evidence="7" id="KW-0694">RNA-binding</keyword>
<evidence type="ECO:0000256" key="8">
    <source>
        <dbReference type="ARBA" id="ARBA00023242"/>
    </source>
</evidence>
<evidence type="ECO:0000256" key="1">
    <source>
        <dbReference type="ARBA" id="ARBA00004123"/>
    </source>
</evidence>
<dbReference type="Gene3D" id="2.40.10.230">
    <property type="entry name" value="Probable tRNA pseudouridine synthase domain"/>
    <property type="match status" value="1"/>
</dbReference>
<dbReference type="InParanoid" id="A0A165IPS8"/>
<dbReference type="GO" id="GO:0001522">
    <property type="term" value="P:pseudouridine synthesis"/>
    <property type="evidence" value="ECO:0007669"/>
    <property type="project" value="InterPro"/>
</dbReference>
<keyword evidence="8" id="KW-0539">Nucleus</keyword>
<comment type="subcellular location">
    <subcellularLocation>
        <location evidence="1">Nucleus</location>
    </subcellularLocation>
</comment>
<dbReference type="InterPro" id="IPR038664">
    <property type="entry name" value="Gar1/Naf1_Cbf5-bd_sf"/>
</dbReference>
<dbReference type="PANTHER" id="PTHR31633">
    <property type="entry name" value="H/ACA RIBONUCLEOPROTEIN COMPLEX NON-CORE SUBUNIT NAF1"/>
    <property type="match status" value="1"/>
</dbReference>
<dbReference type="OrthoDB" id="21550at2759"/>
<dbReference type="GeneID" id="28901929"/>
<evidence type="ECO:0000256" key="6">
    <source>
        <dbReference type="ARBA" id="ARBA00022553"/>
    </source>
</evidence>